<dbReference type="RefSeq" id="WP_149619480.1">
    <property type="nucleotide sequence ID" value="NZ_VOBL01000008.1"/>
</dbReference>
<evidence type="ECO:0000313" key="1">
    <source>
        <dbReference type="EMBL" id="KAA0977096.1"/>
    </source>
</evidence>
<protein>
    <submittedName>
        <fullName evidence="1">Uncharacterized protein</fullName>
    </submittedName>
</protein>
<sequence>MTTDYPTPHQYTDRRKTLLESDSGLEARFHLGGSQQLEGHIEMVCEQQQIFWIIDKVGRRQIIDMLDVTDWKPLER</sequence>
<proteinExistence type="predicted"/>
<name>A0A5B0EEL2_9MICC</name>
<accession>A0A5B0EEL2</accession>
<dbReference type="AlphaFoldDB" id="A0A5B0EEL2"/>
<organism evidence="1 2">
    <name type="scientific">Paeniglutamicibacter gangotriensis</name>
    <dbReference type="NCBI Taxonomy" id="254787"/>
    <lineage>
        <taxon>Bacteria</taxon>
        <taxon>Bacillati</taxon>
        <taxon>Actinomycetota</taxon>
        <taxon>Actinomycetes</taxon>
        <taxon>Micrococcales</taxon>
        <taxon>Micrococcaceae</taxon>
        <taxon>Paeniglutamicibacter</taxon>
    </lineage>
</organism>
<gene>
    <name evidence="1" type="ORF">FQ154_09330</name>
</gene>
<reference evidence="1 2" key="1">
    <citation type="submission" date="2019-07" db="EMBL/GenBank/DDBJ databases">
        <title>Analysis of the biochemical properties, biological activity and biotechnological potential of siderophores and biosurfactants produced by Antarctic psychrotolerant bacteria.</title>
        <authorList>
            <person name="Styczynski M."/>
            <person name="Krucon T."/>
            <person name="Decewicz P."/>
            <person name="Dziewit L."/>
        </authorList>
    </citation>
    <scope>NUCLEOTIDE SEQUENCE [LARGE SCALE GENOMIC DNA]</scope>
    <source>
        <strain evidence="1 2">ANT_H27</strain>
    </source>
</reference>
<dbReference type="Proteomes" id="UP000323856">
    <property type="component" value="Unassembled WGS sequence"/>
</dbReference>
<comment type="caution">
    <text evidence="1">The sequence shown here is derived from an EMBL/GenBank/DDBJ whole genome shotgun (WGS) entry which is preliminary data.</text>
</comment>
<dbReference type="EMBL" id="VOBL01000008">
    <property type="protein sequence ID" value="KAA0977096.1"/>
    <property type="molecule type" value="Genomic_DNA"/>
</dbReference>
<evidence type="ECO:0000313" key="2">
    <source>
        <dbReference type="Proteomes" id="UP000323856"/>
    </source>
</evidence>